<evidence type="ECO:0000313" key="11">
    <source>
        <dbReference type="Proteomes" id="UP000681720"/>
    </source>
</evidence>
<evidence type="ECO:0000256" key="2">
    <source>
        <dbReference type="ARBA" id="ARBA00005407"/>
    </source>
</evidence>
<evidence type="ECO:0000313" key="9">
    <source>
        <dbReference type="EMBL" id="CAF4916622.1"/>
    </source>
</evidence>
<evidence type="ECO:0000256" key="3">
    <source>
        <dbReference type="ARBA" id="ARBA00023242"/>
    </source>
</evidence>
<protein>
    <recommendedName>
        <fullName evidence="4">SERRATE/Ars2 C-terminal domain-containing protein</fullName>
    </recommendedName>
</protein>
<dbReference type="InterPro" id="IPR039727">
    <property type="entry name" value="SE/Ars2"/>
</dbReference>
<evidence type="ECO:0000313" key="7">
    <source>
        <dbReference type="EMBL" id="CAF4769906.1"/>
    </source>
</evidence>
<name>A0A8S3BTW6_9BILA</name>
<reference evidence="8" key="1">
    <citation type="submission" date="2021-02" db="EMBL/GenBank/DDBJ databases">
        <authorList>
            <person name="Nowell W R."/>
        </authorList>
    </citation>
    <scope>NUCLEOTIDE SEQUENCE</scope>
</reference>
<dbReference type="Pfam" id="PF04959">
    <property type="entry name" value="ARS2"/>
    <property type="match status" value="1"/>
</dbReference>
<dbReference type="PANTHER" id="PTHR13165:SF0">
    <property type="entry name" value="SERRATE RNA EFFECTOR MOLECULE HOMOLOG"/>
    <property type="match status" value="1"/>
</dbReference>
<dbReference type="AlphaFoldDB" id="A0A8S3BTW6"/>
<proteinExistence type="inferred from homology"/>
<evidence type="ECO:0000313" key="10">
    <source>
        <dbReference type="EMBL" id="CAF4995374.1"/>
    </source>
</evidence>
<evidence type="ECO:0000259" key="4">
    <source>
        <dbReference type="Pfam" id="PF04959"/>
    </source>
</evidence>
<comment type="subcellular location">
    <subcellularLocation>
        <location evidence="1">Nucleus</location>
    </subcellularLocation>
</comment>
<keyword evidence="3" id="KW-0539">Nucleus</keyword>
<dbReference type="EMBL" id="CAJOBH010114736">
    <property type="protein sequence ID" value="CAF4679896.1"/>
    <property type="molecule type" value="Genomic_DNA"/>
</dbReference>
<dbReference type="EMBL" id="CAJOBH010089912">
    <property type="protein sequence ID" value="CAF4559905.1"/>
    <property type="molecule type" value="Genomic_DNA"/>
</dbReference>
<dbReference type="EMBL" id="CAJOBI010178417">
    <property type="protein sequence ID" value="CAF4916622.1"/>
    <property type="molecule type" value="Genomic_DNA"/>
</dbReference>
<feature type="non-terminal residue" evidence="8">
    <location>
        <position position="1"/>
    </location>
</feature>
<comment type="similarity">
    <text evidence="2">Belongs to the ARS2 family.</text>
</comment>
<evidence type="ECO:0000313" key="5">
    <source>
        <dbReference type="EMBL" id="CAF4559905.1"/>
    </source>
</evidence>
<dbReference type="Proteomes" id="UP000681967">
    <property type="component" value="Unassembled WGS sequence"/>
</dbReference>
<dbReference type="PANTHER" id="PTHR13165">
    <property type="entry name" value="ARSENITE-RESISTANCE PROTEIN 2"/>
    <property type="match status" value="1"/>
</dbReference>
<dbReference type="EMBL" id="CAJOBI010141458">
    <property type="protein sequence ID" value="CAF4769906.1"/>
    <property type="molecule type" value="Genomic_DNA"/>
</dbReference>
<comment type="caution">
    <text evidence="8">The sequence shown here is derived from an EMBL/GenBank/DDBJ whole genome shotgun (WGS) entry which is preliminary data.</text>
</comment>
<dbReference type="EMBL" id="CAJOBJ010205405">
    <property type="protein sequence ID" value="CAF4995374.1"/>
    <property type="molecule type" value="Genomic_DNA"/>
</dbReference>
<dbReference type="GO" id="GO:0031053">
    <property type="term" value="P:primary miRNA processing"/>
    <property type="evidence" value="ECO:0007669"/>
    <property type="project" value="TreeGrafter"/>
</dbReference>
<accession>A0A8S3BTW6</accession>
<dbReference type="InterPro" id="IPR007042">
    <property type="entry name" value="SERRATE/Ars2_C"/>
</dbReference>
<gene>
    <name evidence="5" type="ORF">BYL167_LOCUS38465</name>
    <name evidence="6" type="ORF">BYL167_LOCUS43305</name>
    <name evidence="8" type="ORF">GIL414_LOCUS48630</name>
    <name evidence="10" type="ORF">GIL414_LOCUS56904</name>
    <name evidence="7" type="ORF">SMN809_LOCUS45897</name>
    <name evidence="9" type="ORF">SMN809_LOCUS52496</name>
</gene>
<dbReference type="EMBL" id="CAJOBJ010158124">
    <property type="protein sequence ID" value="CAF4834744.1"/>
    <property type="molecule type" value="Genomic_DNA"/>
</dbReference>
<organism evidence="8 11">
    <name type="scientific">Rotaria magnacalcarata</name>
    <dbReference type="NCBI Taxonomy" id="392030"/>
    <lineage>
        <taxon>Eukaryota</taxon>
        <taxon>Metazoa</taxon>
        <taxon>Spiralia</taxon>
        <taxon>Gnathifera</taxon>
        <taxon>Rotifera</taxon>
        <taxon>Eurotatoria</taxon>
        <taxon>Bdelloidea</taxon>
        <taxon>Philodinida</taxon>
        <taxon>Philodinidae</taxon>
        <taxon>Rotaria</taxon>
    </lineage>
</organism>
<dbReference type="Proteomes" id="UP000681720">
    <property type="component" value="Unassembled WGS sequence"/>
</dbReference>
<evidence type="ECO:0000313" key="6">
    <source>
        <dbReference type="EMBL" id="CAF4679896.1"/>
    </source>
</evidence>
<sequence>AMKLGAKNEQDEVEKFINANCQEVGKDKWSCPLSGKKFKGPEFVRKHILNKHQDKIDEAKKEVKFILLLENRKTK</sequence>
<dbReference type="Proteomes" id="UP000676336">
    <property type="component" value="Unassembled WGS sequence"/>
</dbReference>
<feature type="domain" description="SERRATE/Ars2 C-terminal" evidence="4">
    <location>
        <begin position="1"/>
        <end position="66"/>
    </location>
</feature>
<dbReference type="GO" id="GO:0016604">
    <property type="term" value="C:nuclear body"/>
    <property type="evidence" value="ECO:0007669"/>
    <property type="project" value="TreeGrafter"/>
</dbReference>
<evidence type="ECO:0000313" key="8">
    <source>
        <dbReference type="EMBL" id="CAF4834744.1"/>
    </source>
</evidence>
<evidence type="ECO:0000256" key="1">
    <source>
        <dbReference type="ARBA" id="ARBA00004123"/>
    </source>
</evidence>